<comment type="similarity">
    <text evidence="1">Belongs to the ABC transporter superfamily.</text>
</comment>
<dbReference type="Pfam" id="PF00005">
    <property type="entry name" value="ABC_tran"/>
    <property type="match status" value="1"/>
</dbReference>
<evidence type="ECO:0000256" key="3">
    <source>
        <dbReference type="ARBA" id="ARBA00022741"/>
    </source>
</evidence>
<accession>A0A0G0PZ64</accession>
<protein>
    <submittedName>
        <fullName evidence="6">ABC transporter related protein</fullName>
    </submittedName>
</protein>
<evidence type="ECO:0000259" key="5">
    <source>
        <dbReference type="PROSITE" id="PS50893"/>
    </source>
</evidence>
<keyword evidence="4" id="KW-0067">ATP-binding</keyword>
<dbReference type="CDD" id="cd03235">
    <property type="entry name" value="ABC_Metallic_Cations"/>
    <property type="match status" value="1"/>
</dbReference>
<dbReference type="FunFam" id="3.40.50.300:FF:000134">
    <property type="entry name" value="Iron-enterobactin ABC transporter ATP-binding protein"/>
    <property type="match status" value="1"/>
</dbReference>
<evidence type="ECO:0000313" key="7">
    <source>
        <dbReference type="Proteomes" id="UP000034137"/>
    </source>
</evidence>
<keyword evidence="2" id="KW-0813">Transport</keyword>
<dbReference type="PANTHER" id="PTHR42734">
    <property type="entry name" value="METAL TRANSPORT SYSTEM ATP-BINDING PROTEIN TM_0124-RELATED"/>
    <property type="match status" value="1"/>
</dbReference>
<dbReference type="PROSITE" id="PS50893">
    <property type="entry name" value="ABC_TRANSPORTER_2"/>
    <property type="match status" value="1"/>
</dbReference>
<organism evidence="6 7">
    <name type="scientific">Candidatus Falkowbacteria bacterium GW2011_GWF2_39_8</name>
    <dbReference type="NCBI Taxonomy" id="1618642"/>
    <lineage>
        <taxon>Bacteria</taxon>
        <taxon>Candidatus Falkowiibacteriota</taxon>
    </lineage>
</organism>
<evidence type="ECO:0000256" key="2">
    <source>
        <dbReference type="ARBA" id="ARBA00022448"/>
    </source>
</evidence>
<dbReference type="AlphaFoldDB" id="A0A0G0PZ64"/>
<gene>
    <name evidence="6" type="ORF">UT64_C0012G0010</name>
</gene>
<dbReference type="Proteomes" id="UP000034137">
    <property type="component" value="Unassembled WGS sequence"/>
</dbReference>
<feature type="domain" description="ABC transporter" evidence="5">
    <location>
        <begin position="11"/>
        <end position="247"/>
    </location>
</feature>
<dbReference type="InterPro" id="IPR003593">
    <property type="entry name" value="AAA+_ATPase"/>
</dbReference>
<dbReference type="InterPro" id="IPR017871">
    <property type="entry name" value="ABC_transporter-like_CS"/>
</dbReference>
<dbReference type="InterPro" id="IPR027417">
    <property type="entry name" value="P-loop_NTPase"/>
</dbReference>
<dbReference type="GO" id="GO:0016887">
    <property type="term" value="F:ATP hydrolysis activity"/>
    <property type="evidence" value="ECO:0007669"/>
    <property type="project" value="InterPro"/>
</dbReference>
<evidence type="ECO:0000256" key="4">
    <source>
        <dbReference type="ARBA" id="ARBA00022840"/>
    </source>
</evidence>
<dbReference type="GO" id="GO:0005524">
    <property type="term" value="F:ATP binding"/>
    <property type="evidence" value="ECO:0007669"/>
    <property type="project" value="UniProtKB-KW"/>
</dbReference>
<reference evidence="6 7" key="1">
    <citation type="journal article" date="2015" name="Nature">
        <title>rRNA introns, odd ribosomes, and small enigmatic genomes across a large radiation of phyla.</title>
        <authorList>
            <person name="Brown C.T."/>
            <person name="Hug L.A."/>
            <person name="Thomas B.C."/>
            <person name="Sharon I."/>
            <person name="Castelle C.J."/>
            <person name="Singh A."/>
            <person name="Wilkins M.J."/>
            <person name="Williams K.H."/>
            <person name="Banfield J.F."/>
        </authorList>
    </citation>
    <scope>NUCLEOTIDE SEQUENCE [LARGE SCALE GENOMIC DNA]</scope>
</reference>
<dbReference type="EMBL" id="LBXO01000012">
    <property type="protein sequence ID" value="KKR33218.1"/>
    <property type="molecule type" value="Genomic_DNA"/>
</dbReference>
<name>A0A0G0PZ64_9BACT</name>
<dbReference type="PROSITE" id="PS00211">
    <property type="entry name" value="ABC_TRANSPORTER_1"/>
    <property type="match status" value="1"/>
</dbReference>
<evidence type="ECO:0000313" key="6">
    <source>
        <dbReference type="EMBL" id="KKR33218.1"/>
    </source>
</evidence>
<dbReference type="InterPro" id="IPR003439">
    <property type="entry name" value="ABC_transporter-like_ATP-bd"/>
</dbReference>
<dbReference type="InterPro" id="IPR050153">
    <property type="entry name" value="Metal_Ion_Import_ABC"/>
</dbReference>
<comment type="caution">
    <text evidence="6">The sequence shown here is derived from an EMBL/GenBank/DDBJ whole genome shotgun (WGS) entry which is preliminary data.</text>
</comment>
<evidence type="ECO:0000256" key="1">
    <source>
        <dbReference type="ARBA" id="ARBA00005417"/>
    </source>
</evidence>
<dbReference type="SUPFAM" id="SSF52540">
    <property type="entry name" value="P-loop containing nucleoside triphosphate hydrolases"/>
    <property type="match status" value="1"/>
</dbReference>
<sequence length="256" mass="28935">MQKVDHTKNIIEVKNVSFAYEKVDVLKNITLDIHKGDYVGIIGPNGAGKTTLFKVMLGLLKPREGSVSLFGQDLAYFKDWHKIGYVPQKSTNFDSNFPATVRDVVLMARYVPGKIFQKASKEDELAAEKALRQVNMIEYADRMISDLSGGQQQRIFIARALVNEPEIIFLDEPTSGIDKTSQDNFYKILQNLNKELGLTLVLISHDIERITEEVMHIACVDTTLTCHTSPTEYLKESGYAEIMGQKVKIITHHHHN</sequence>
<dbReference type="PANTHER" id="PTHR42734:SF17">
    <property type="entry name" value="METAL TRANSPORT SYSTEM ATP-BINDING PROTEIN TM_0124-RELATED"/>
    <property type="match status" value="1"/>
</dbReference>
<dbReference type="SMART" id="SM00382">
    <property type="entry name" value="AAA"/>
    <property type="match status" value="1"/>
</dbReference>
<keyword evidence="3" id="KW-0547">Nucleotide-binding</keyword>
<dbReference type="Gene3D" id="3.40.50.300">
    <property type="entry name" value="P-loop containing nucleotide triphosphate hydrolases"/>
    <property type="match status" value="1"/>
</dbReference>
<proteinExistence type="inferred from homology"/>